<dbReference type="Pfam" id="PF02493">
    <property type="entry name" value="MORN"/>
    <property type="match status" value="6"/>
</dbReference>
<dbReference type="Gene3D" id="2.20.110.10">
    <property type="entry name" value="Histone H3 K4-specific methyltransferase SET7/9 N-terminal domain"/>
    <property type="match status" value="2"/>
</dbReference>
<dbReference type="Proteomes" id="UP000663823">
    <property type="component" value="Unassembled WGS sequence"/>
</dbReference>
<evidence type="ECO:0000256" key="1">
    <source>
        <dbReference type="ARBA" id="ARBA00022737"/>
    </source>
</evidence>
<proteinExistence type="predicted"/>
<evidence type="ECO:0000256" key="2">
    <source>
        <dbReference type="SAM" id="MobiDB-lite"/>
    </source>
</evidence>
<dbReference type="SMART" id="SM00698">
    <property type="entry name" value="MORN"/>
    <property type="match status" value="5"/>
</dbReference>
<keyword evidence="1" id="KW-0677">Repeat</keyword>
<accession>A0A818NK25</accession>
<comment type="caution">
    <text evidence="3">The sequence shown here is derived from an EMBL/GenBank/DDBJ whole genome shotgun (WGS) entry which is preliminary data.</text>
</comment>
<reference evidence="3" key="1">
    <citation type="submission" date="2021-02" db="EMBL/GenBank/DDBJ databases">
        <authorList>
            <person name="Nowell W R."/>
        </authorList>
    </citation>
    <scope>NUCLEOTIDE SEQUENCE</scope>
</reference>
<protein>
    <submittedName>
        <fullName evidence="3">Uncharacterized protein</fullName>
    </submittedName>
</protein>
<gene>
    <name evidence="3" type="ORF">OTI717_LOCUS7005</name>
</gene>
<feature type="compositionally biased region" description="Polar residues" evidence="2">
    <location>
        <begin position="162"/>
        <end position="194"/>
    </location>
</feature>
<dbReference type="InterPro" id="IPR003409">
    <property type="entry name" value="MORN"/>
</dbReference>
<dbReference type="PANTHER" id="PTHR43215">
    <property type="entry name" value="RADIAL SPOKE HEAD 1 HOMOLOG"/>
    <property type="match status" value="1"/>
</dbReference>
<sequence length="194" mass="22483">MAKKERNKTIDYENGDVYKGEIDEHGRPHGKGTYIHHDIAGQVQQGCYVGEWQHDKKHGKGRHRYRNGDIYDGLWRDGKKHGYGKYTYFNQPSAEYTGYWKNDMKHGPYKNDKKNGKGILIYSNGDKYEGMFKDGKRHGTGKYTFKNGEIKEENYMDDWSDNETVSAKQTTETTSSQYDQLNDNQSNSAEQLAD</sequence>
<evidence type="ECO:0000313" key="3">
    <source>
        <dbReference type="EMBL" id="CAF3605050.1"/>
    </source>
</evidence>
<dbReference type="PANTHER" id="PTHR43215:SF14">
    <property type="entry name" value="RADIAL SPOKE HEAD 1 HOMOLOG"/>
    <property type="match status" value="1"/>
</dbReference>
<organism evidence="3 4">
    <name type="scientific">Rotaria sordida</name>
    <dbReference type="NCBI Taxonomy" id="392033"/>
    <lineage>
        <taxon>Eukaryota</taxon>
        <taxon>Metazoa</taxon>
        <taxon>Spiralia</taxon>
        <taxon>Gnathifera</taxon>
        <taxon>Rotifera</taxon>
        <taxon>Eurotatoria</taxon>
        <taxon>Bdelloidea</taxon>
        <taxon>Philodinida</taxon>
        <taxon>Philodinidae</taxon>
        <taxon>Rotaria</taxon>
    </lineage>
</organism>
<name>A0A818NK25_9BILA</name>
<dbReference type="EMBL" id="CAJOAX010000511">
    <property type="protein sequence ID" value="CAF3605050.1"/>
    <property type="molecule type" value="Genomic_DNA"/>
</dbReference>
<feature type="region of interest" description="Disordered" evidence="2">
    <location>
        <begin position="156"/>
        <end position="194"/>
    </location>
</feature>
<dbReference type="AlphaFoldDB" id="A0A818NK25"/>
<dbReference type="SUPFAM" id="SSF82185">
    <property type="entry name" value="Histone H3 K4-specific methyltransferase SET7/9 N-terminal domain"/>
    <property type="match status" value="1"/>
</dbReference>
<evidence type="ECO:0000313" key="4">
    <source>
        <dbReference type="Proteomes" id="UP000663823"/>
    </source>
</evidence>